<dbReference type="InterPro" id="IPR027417">
    <property type="entry name" value="P-loop_NTPase"/>
</dbReference>
<feature type="domain" description="AAA+ ATPase" evidence="4">
    <location>
        <begin position="453"/>
        <end position="585"/>
    </location>
</feature>
<keyword evidence="5" id="KW-0645">Protease</keyword>
<reference evidence="5 6" key="1">
    <citation type="submission" date="2018-06" db="EMBL/GenBank/DDBJ databases">
        <authorList>
            <consortium name="Pathogen Informatics"/>
            <person name="Doyle S."/>
        </authorList>
    </citation>
    <scope>NUCLEOTIDE SEQUENCE [LARGE SCALE GENOMIC DNA]</scope>
    <source>
        <strain evidence="5 6">NCTC11645</strain>
    </source>
</reference>
<protein>
    <submittedName>
        <fullName evidence="5">ATP-dependent zinc metalloprotease FtsH</fullName>
        <ecNumber evidence="5">3.4.24.-</ecNumber>
    </submittedName>
</protein>
<keyword evidence="2" id="KW-0547">Nucleotide-binding</keyword>
<dbReference type="InterPro" id="IPR050221">
    <property type="entry name" value="26S_Proteasome_ATPase"/>
</dbReference>
<dbReference type="EMBL" id="UGHD01000003">
    <property type="protein sequence ID" value="STO98466.1"/>
    <property type="molecule type" value="Genomic_DNA"/>
</dbReference>
<dbReference type="SMART" id="SM00382">
    <property type="entry name" value="AAA"/>
    <property type="match status" value="1"/>
</dbReference>
<evidence type="ECO:0000313" key="5">
    <source>
        <dbReference type="EMBL" id="STO98466.1"/>
    </source>
</evidence>
<dbReference type="AlphaFoldDB" id="A0A377J9J3"/>
<name>A0A377J9J3_GRIHO</name>
<dbReference type="Proteomes" id="UP000254512">
    <property type="component" value="Unassembled WGS sequence"/>
</dbReference>
<dbReference type="EC" id="3.4.24.-" evidence="5"/>
<dbReference type="GO" id="GO:0006508">
    <property type="term" value="P:proteolysis"/>
    <property type="evidence" value="ECO:0007669"/>
    <property type="project" value="UniProtKB-KW"/>
</dbReference>
<dbReference type="InterPro" id="IPR003593">
    <property type="entry name" value="AAA+_ATPase"/>
</dbReference>
<dbReference type="STRING" id="673.AL542_03330"/>
<accession>A0A377J9J3</accession>
<dbReference type="SUPFAM" id="SSF52540">
    <property type="entry name" value="P-loop containing nucleoside triphosphate hydrolases"/>
    <property type="match status" value="1"/>
</dbReference>
<sequence>MMAGPIAFSMTGQQQAAQQSLARWQALNNAHLAALVEWATCLLSDHENASSQPVATINARFGAETPNGHPSAVNVLGERFGLNDSDQGVLALVIAAAIEPAVRERCVSLTGNRSQPFPTAMLCVSRIPECDWSSFSPHSPLRYWLLVEWQSLGSGDGVLNADERIVNFARGIGYIDERLSVLLEPAEAGAFAALTSSQRQPLDAALNFLAQNQHADSEPATTVFELFGDDAFARKAMAQAVATELNCDLQCIHAANLPLRANDLDALARLWLREAGLLPLLLLVEQADDAHIQKQVAQFVARLHGVVLVDAGRSAAALTTKSFPLEVKRPTVEEQASIWADLLPATDSLLPARLAEQFSMSEPDMFRAASVAAAQSQAGEDAQFEKALWRICQRGASGELSKLAQRIACKATWDTLVLPETQTRMLQQLTSQVERRSRVYQSWGFRDRMSRGMGISALFSGESGTGKTMAAEVIANALNLDLYRIDLASVISKYIGETEKKMRALFQAAERCGAMLFFDEADALFGKRGEVKNSNDRFANIGIDDLLQRIEMFNGVAILATNLKSQIDKAFMRRLRFVVEFPFPSPAERARIWQTVFPPQTPLAEDVNPARLARLNLTGGSIHNVALNAAFLAAQHNETVSMRWLMEAAAAELQKLERPIKPGDLHYG</sequence>
<dbReference type="InterPro" id="IPR003959">
    <property type="entry name" value="ATPase_AAA_core"/>
</dbReference>
<gene>
    <name evidence="5" type="primary">ftsH_3</name>
    <name evidence="5" type="ORF">NCTC11645_03451</name>
</gene>
<keyword evidence="5" id="KW-0378">Hydrolase</keyword>
<keyword evidence="3" id="KW-0067">ATP-binding</keyword>
<comment type="similarity">
    <text evidence="1">Belongs to the AAA ATPase family.</text>
</comment>
<dbReference type="CDD" id="cd19481">
    <property type="entry name" value="RecA-like_protease"/>
    <property type="match status" value="1"/>
</dbReference>
<evidence type="ECO:0000259" key="4">
    <source>
        <dbReference type="SMART" id="SM00382"/>
    </source>
</evidence>
<keyword evidence="5" id="KW-0482">Metalloprotease</keyword>
<organism evidence="5 6">
    <name type="scientific">Grimontia hollisae</name>
    <name type="common">Vibrio hollisae</name>
    <dbReference type="NCBI Taxonomy" id="673"/>
    <lineage>
        <taxon>Bacteria</taxon>
        <taxon>Pseudomonadati</taxon>
        <taxon>Pseudomonadota</taxon>
        <taxon>Gammaproteobacteria</taxon>
        <taxon>Vibrionales</taxon>
        <taxon>Vibrionaceae</taxon>
        <taxon>Grimontia</taxon>
    </lineage>
</organism>
<evidence type="ECO:0000256" key="1">
    <source>
        <dbReference type="ARBA" id="ARBA00006914"/>
    </source>
</evidence>
<proteinExistence type="inferred from homology"/>
<dbReference type="GO" id="GO:0005524">
    <property type="term" value="F:ATP binding"/>
    <property type="evidence" value="ECO:0007669"/>
    <property type="project" value="UniProtKB-KW"/>
</dbReference>
<evidence type="ECO:0000256" key="2">
    <source>
        <dbReference type="ARBA" id="ARBA00022741"/>
    </source>
</evidence>
<dbReference type="GO" id="GO:0008237">
    <property type="term" value="F:metallopeptidase activity"/>
    <property type="evidence" value="ECO:0007669"/>
    <property type="project" value="UniProtKB-KW"/>
</dbReference>
<dbReference type="GO" id="GO:0016887">
    <property type="term" value="F:ATP hydrolysis activity"/>
    <property type="evidence" value="ECO:0007669"/>
    <property type="project" value="InterPro"/>
</dbReference>
<evidence type="ECO:0000256" key="3">
    <source>
        <dbReference type="ARBA" id="ARBA00022840"/>
    </source>
</evidence>
<dbReference type="Pfam" id="PF00004">
    <property type="entry name" value="AAA"/>
    <property type="match status" value="1"/>
</dbReference>
<evidence type="ECO:0000313" key="6">
    <source>
        <dbReference type="Proteomes" id="UP000254512"/>
    </source>
</evidence>
<dbReference type="Gene3D" id="3.40.50.300">
    <property type="entry name" value="P-loop containing nucleotide triphosphate hydrolases"/>
    <property type="match status" value="1"/>
</dbReference>
<dbReference type="PANTHER" id="PTHR23073">
    <property type="entry name" value="26S PROTEASOME REGULATORY SUBUNIT"/>
    <property type="match status" value="1"/>
</dbReference>